<sequence>MRDIFFDLPFVSHRTCTQRYDRSPSNGSLRISCVIVGSAYRIGSPIRALFDLDNVGMYDASGRLWRLEISLYQQTRRPLSFLFKYCLKAQIFEVILPTPVNTANADHMPLSIRFAAHHRRSILDSSLSIRKFNSKLPRSLFDLCDFEANAVYITQRNTTRSRLTFERCAHISINSAVFSGVDLGGTNVSELKCRGQKIPSASTKKFLRLL</sequence>
<proteinExistence type="predicted"/>
<name>A0A195FUR9_9HYME</name>
<gene>
    <name evidence="1" type="ORF">ALC56_01886</name>
</gene>
<evidence type="ECO:0000313" key="1">
    <source>
        <dbReference type="EMBL" id="KYN43624.1"/>
    </source>
</evidence>
<reference evidence="1 2" key="1">
    <citation type="submission" date="2016-03" db="EMBL/GenBank/DDBJ databases">
        <title>Trachymyrmex septentrionalis WGS genome.</title>
        <authorList>
            <person name="Nygaard S."/>
            <person name="Hu H."/>
            <person name="Boomsma J."/>
            <person name="Zhang G."/>
        </authorList>
    </citation>
    <scope>NUCLEOTIDE SEQUENCE [LARGE SCALE GENOMIC DNA]</scope>
    <source>
        <strain evidence="1">Tsep2-gDNA-1</strain>
        <tissue evidence="1">Whole body</tissue>
    </source>
</reference>
<keyword evidence="2" id="KW-1185">Reference proteome</keyword>
<dbReference type="AlphaFoldDB" id="A0A195FUR9"/>
<evidence type="ECO:0000313" key="2">
    <source>
        <dbReference type="Proteomes" id="UP000078541"/>
    </source>
</evidence>
<accession>A0A195FUR9</accession>
<dbReference type="Proteomes" id="UP000078541">
    <property type="component" value="Unassembled WGS sequence"/>
</dbReference>
<dbReference type="EMBL" id="KQ981276">
    <property type="protein sequence ID" value="KYN43624.1"/>
    <property type="molecule type" value="Genomic_DNA"/>
</dbReference>
<organism evidence="1 2">
    <name type="scientific">Trachymyrmex septentrionalis</name>
    <dbReference type="NCBI Taxonomy" id="34720"/>
    <lineage>
        <taxon>Eukaryota</taxon>
        <taxon>Metazoa</taxon>
        <taxon>Ecdysozoa</taxon>
        <taxon>Arthropoda</taxon>
        <taxon>Hexapoda</taxon>
        <taxon>Insecta</taxon>
        <taxon>Pterygota</taxon>
        <taxon>Neoptera</taxon>
        <taxon>Endopterygota</taxon>
        <taxon>Hymenoptera</taxon>
        <taxon>Apocrita</taxon>
        <taxon>Aculeata</taxon>
        <taxon>Formicoidea</taxon>
        <taxon>Formicidae</taxon>
        <taxon>Myrmicinae</taxon>
        <taxon>Trachymyrmex</taxon>
    </lineage>
</organism>
<protein>
    <submittedName>
        <fullName evidence="1">Uncharacterized protein</fullName>
    </submittedName>
</protein>